<dbReference type="InterPro" id="IPR048632">
    <property type="entry name" value="CsgH-like"/>
</dbReference>
<sequence length="106" mass="10990">MVADQAPPALHCEVDANVNGDHVTLRGLITAVRGGAGSYTLMVKKSGASGTSTIKQAGGFNTQADQSVSVGSVVLDYQNGTRYTAELDVSFEGAVFKCDLAPRSLK</sequence>
<dbReference type="AlphaFoldDB" id="A0A1H8T2B5"/>
<dbReference type="OrthoDB" id="8139371at2"/>
<protein>
    <recommendedName>
        <fullName evidence="1">CsgH-like domain-containing protein</fullName>
    </recommendedName>
</protein>
<dbReference type="NCBIfam" id="NF041112">
    <property type="entry name" value="chap_CsgH_alph"/>
    <property type="match status" value="1"/>
</dbReference>
<evidence type="ECO:0000313" key="3">
    <source>
        <dbReference type="Proteomes" id="UP000199615"/>
    </source>
</evidence>
<reference evidence="3" key="1">
    <citation type="submission" date="2016-10" db="EMBL/GenBank/DDBJ databases">
        <authorList>
            <person name="Varghese N."/>
            <person name="Submissions S."/>
        </authorList>
    </citation>
    <scope>NUCLEOTIDE SEQUENCE [LARGE SCALE GENOMIC DNA]</scope>
    <source>
        <strain evidence="3">DSM 123</strain>
    </source>
</reference>
<organism evidence="2 3">
    <name type="scientific">Rhodopseudomonas pseudopalustris</name>
    <dbReference type="NCBI Taxonomy" id="1513892"/>
    <lineage>
        <taxon>Bacteria</taxon>
        <taxon>Pseudomonadati</taxon>
        <taxon>Pseudomonadota</taxon>
        <taxon>Alphaproteobacteria</taxon>
        <taxon>Hyphomicrobiales</taxon>
        <taxon>Nitrobacteraceae</taxon>
        <taxon>Rhodopseudomonas</taxon>
    </lineage>
</organism>
<name>A0A1H8T2B5_9BRAD</name>
<dbReference type="EMBL" id="FODT01000005">
    <property type="protein sequence ID" value="SEO84915.1"/>
    <property type="molecule type" value="Genomic_DNA"/>
</dbReference>
<accession>A0A1H8T2B5</accession>
<dbReference type="Pfam" id="PF21112">
    <property type="entry name" value="CsgH"/>
    <property type="match status" value="1"/>
</dbReference>
<evidence type="ECO:0000259" key="1">
    <source>
        <dbReference type="Pfam" id="PF21112"/>
    </source>
</evidence>
<proteinExistence type="predicted"/>
<keyword evidence="3" id="KW-1185">Reference proteome</keyword>
<gene>
    <name evidence="2" type="ORF">SAMN05444123_105182</name>
</gene>
<feature type="domain" description="CsgH-like" evidence="1">
    <location>
        <begin position="10"/>
        <end position="98"/>
    </location>
</feature>
<dbReference type="InterPro" id="IPR047726">
    <property type="entry name" value="CsgH_dom"/>
</dbReference>
<dbReference type="RefSeq" id="WP_011503135.1">
    <property type="nucleotide sequence ID" value="NZ_FODT01000005.1"/>
</dbReference>
<evidence type="ECO:0000313" key="2">
    <source>
        <dbReference type="EMBL" id="SEO84915.1"/>
    </source>
</evidence>
<dbReference type="Gene3D" id="2.60.40.2420">
    <property type="match status" value="1"/>
</dbReference>
<dbReference type="Proteomes" id="UP000199615">
    <property type="component" value="Unassembled WGS sequence"/>
</dbReference>
<dbReference type="InterPro" id="IPR053722">
    <property type="entry name" value="Curli_assembly_CsgC/AgfC"/>
</dbReference>